<keyword evidence="2" id="KW-0479">Metal-binding</keyword>
<evidence type="ECO:0000256" key="1">
    <source>
        <dbReference type="ARBA" id="ARBA00022617"/>
    </source>
</evidence>
<evidence type="ECO:0000256" key="2">
    <source>
        <dbReference type="ARBA" id="ARBA00022723"/>
    </source>
</evidence>
<evidence type="ECO:0000313" key="5">
    <source>
        <dbReference type="EMBL" id="OIR00426.1"/>
    </source>
</evidence>
<dbReference type="EMBL" id="MLJW01000095">
    <property type="protein sequence ID" value="OIR00426.1"/>
    <property type="molecule type" value="Genomic_DNA"/>
</dbReference>
<evidence type="ECO:0000256" key="3">
    <source>
        <dbReference type="ARBA" id="ARBA00023004"/>
    </source>
</evidence>
<feature type="domain" description="Cytochrome c" evidence="4">
    <location>
        <begin position="144"/>
        <end position="221"/>
    </location>
</feature>
<dbReference type="Gene3D" id="1.10.760.10">
    <property type="entry name" value="Cytochrome c-like domain"/>
    <property type="match status" value="1"/>
</dbReference>
<sequence>MVGGSQGADGAEDQDRVKRLRACALLVCCWACALPAQGAGPAARSLGVQLALLAADAGVLADAATPPGRRAALAERIRSSLGSLGMTARDAAQAAGRVDGTWAAGLRALFAAGKRKAFSAAARRLAAAHPADTSYFEPLEVTPLRLDAGRSIYRRHCRGCHLAPGAGDWAPDLFAMARTEPRREFIIRLLGGIYGDRTTGHANPFSDEDLASLAVYFVAGDPGAAAR</sequence>
<dbReference type="SUPFAM" id="SSF46626">
    <property type="entry name" value="Cytochrome c"/>
    <property type="match status" value="1"/>
</dbReference>
<accession>A0A1J5RX74</accession>
<comment type="caution">
    <text evidence="5">The sequence shown here is derived from an EMBL/GenBank/DDBJ whole genome shotgun (WGS) entry which is preliminary data.</text>
</comment>
<reference evidence="5" key="1">
    <citation type="submission" date="2016-10" db="EMBL/GenBank/DDBJ databases">
        <title>Sequence of Gallionella enrichment culture.</title>
        <authorList>
            <person name="Poehlein A."/>
            <person name="Muehling M."/>
            <person name="Daniel R."/>
        </authorList>
    </citation>
    <scope>NUCLEOTIDE SEQUENCE</scope>
</reference>
<dbReference type="GO" id="GO:0020037">
    <property type="term" value="F:heme binding"/>
    <property type="evidence" value="ECO:0007669"/>
    <property type="project" value="InterPro"/>
</dbReference>
<proteinExistence type="predicted"/>
<keyword evidence="3" id="KW-0408">Iron</keyword>
<organism evidence="5">
    <name type="scientific">mine drainage metagenome</name>
    <dbReference type="NCBI Taxonomy" id="410659"/>
    <lineage>
        <taxon>unclassified sequences</taxon>
        <taxon>metagenomes</taxon>
        <taxon>ecological metagenomes</taxon>
    </lineage>
</organism>
<protein>
    <recommendedName>
        <fullName evidence="4">Cytochrome c domain-containing protein</fullName>
    </recommendedName>
</protein>
<dbReference type="GO" id="GO:0009055">
    <property type="term" value="F:electron transfer activity"/>
    <property type="evidence" value="ECO:0007669"/>
    <property type="project" value="InterPro"/>
</dbReference>
<dbReference type="InterPro" id="IPR009056">
    <property type="entry name" value="Cyt_c-like_dom"/>
</dbReference>
<dbReference type="AlphaFoldDB" id="A0A1J5RX74"/>
<dbReference type="Pfam" id="PF13442">
    <property type="entry name" value="Cytochrome_CBB3"/>
    <property type="match status" value="1"/>
</dbReference>
<dbReference type="InterPro" id="IPR036909">
    <property type="entry name" value="Cyt_c-like_dom_sf"/>
</dbReference>
<evidence type="ECO:0000259" key="4">
    <source>
        <dbReference type="PROSITE" id="PS51007"/>
    </source>
</evidence>
<dbReference type="PROSITE" id="PS51007">
    <property type="entry name" value="CYTC"/>
    <property type="match status" value="1"/>
</dbReference>
<keyword evidence="1" id="KW-0349">Heme</keyword>
<dbReference type="GO" id="GO:0046872">
    <property type="term" value="F:metal ion binding"/>
    <property type="evidence" value="ECO:0007669"/>
    <property type="project" value="UniProtKB-KW"/>
</dbReference>
<name>A0A1J5RX74_9ZZZZ</name>
<gene>
    <name evidence="5" type="ORF">GALL_174910</name>
</gene>